<protein>
    <submittedName>
        <fullName evidence="1">Uncharacterized protein</fullName>
    </submittedName>
</protein>
<sequence length="35" mass="4125">MGKKYHDAEITIPSEQYPHAKQYAQQQVFFRESAP</sequence>
<reference evidence="1 2" key="1">
    <citation type="submission" date="2021-03" db="EMBL/GenBank/DDBJ databases">
        <title>Genomic Encyclopedia of Type Strains, Phase IV (KMG-IV): sequencing the most valuable type-strain genomes for metagenomic binning, comparative biology and taxonomic classification.</title>
        <authorList>
            <person name="Goeker M."/>
        </authorList>
    </citation>
    <scope>NUCLEOTIDE SEQUENCE [LARGE SCALE GENOMIC DNA]</scope>
    <source>
        <strain evidence="1 2">DSM 24738</strain>
    </source>
</reference>
<proteinExistence type="predicted"/>
<comment type="caution">
    <text evidence="1">The sequence shown here is derived from an EMBL/GenBank/DDBJ whole genome shotgun (WGS) entry which is preliminary data.</text>
</comment>
<dbReference type="Proteomes" id="UP001519343">
    <property type="component" value="Unassembled WGS sequence"/>
</dbReference>
<accession>A0ABS4GXL2</accession>
<keyword evidence="2" id="KW-1185">Reference proteome</keyword>
<evidence type="ECO:0000313" key="1">
    <source>
        <dbReference type="EMBL" id="MBP1935009.1"/>
    </source>
</evidence>
<gene>
    <name evidence="1" type="ORF">J2Z37_005029</name>
</gene>
<dbReference type="EMBL" id="JAGGKT010000035">
    <property type="protein sequence ID" value="MBP1935009.1"/>
    <property type="molecule type" value="Genomic_DNA"/>
</dbReference>
<name>A0ABS4GXL2_9BACL</name>
<organism evidence="1 2">
    <name type="scientific">Ammoniphilus resinae</name>
    <dbReference type="NCBI Taxonomy" id="861532"/>
    <lineage>
        <taxon>Bacteria</taxon>
        <taxon>Bacillati</taxon>
        <taxon>Bacillota</taxon>
        <taxon>Bacilli</taxon>
        <taxon>Bacillales</taxon>
        <taxon>Paenibacillaceae</taxon>
        <taxon>Aneurinibacillus group</taxon>
        <taxon>Ammoniphilus</taxon>
    </lineage>
</organism>
<evidence type="ECO:0000313" key="2">
    <source>
        <dbReference type="Proteomes" id="UP001519343"/>
    </source>
</evidence>